<reference evidence="2 3" key="1">
    <citation type="submission" date="2013-02" db="EMBL/GenBank/DDBJ databases">
        <title>The Genome Sequence of Plasmodium inui San Antonio 1.</title>
        <authorList>
            <consortium name="The Broad Institute Genome Sequencing Platform"/>
            <consortium name="The Broad Institute Genome Sequencing Center for Infectious Disease"/>
            <person name="Neafsey D."/>
            <person name="Cheeseman I."/>
            <person name="Volkman S."/>
            <person name="Adams J."/>
            <person name="Walker B."/>
            <person name="Young S.K."/>
            <person name="Zeng Q."/>
            <person name="Gargeya S."/>
            <person name="Fitzgerald M."/>
            <person name="Haas B."/>
            <person name="Abouelleil A."/>
            <person name="Alvarado L."/>
            <person name="Arachchi H.M."/>
            <person name="Berlin A.M."/>
            <person name="Chapman S.B."/>
            <person name="Dewar J."/>
            <person name="Goldberg J."/>
            <person name="Griggs A."/>
            <person name="Gujja S."/>
            <person name="Hansen M."/>
            <person name="Howarth C."/>
            <person name="Imamovic A."/>
            <person name="Larimer J."/>
            <person name="McCowan C."/>
            <person name="Murphy C."/>
            <person name="Neiman D."/>
            <person name="Pearson M."/>
            <person name="Priest M."/>
            <person name="Roberts A."/>
            <person name="Saif S."/>
            <person name="Shea T."/>
            <person name="Sisk P."/>
            <person name="Sykes S."/>
            <person name="Wortman J."/>
            <person name="Nusbaum C."/>
            <person name="Birren B."/>
        </authorList>
    </citation>
    <scope>NUCLEOTIDE SEQUENCE [LARGE SCALE GENOMIC DNA]</scope>
    <source>
        <strain evidence="2 3">San Antonio 1</strain>
    </source>
</reference>
<sequence>MNKSKCFKNGISSERAKLTCAKDGDDDEKSDDSDKQIVVVNGTIKSKIFLDSSKAEKGDKNCTSYARNVKAPVSKLAKKKNANPCGDAPLAQIIRRDNNNKTGNFIKTAFTSSQFRGLQSGHSTSTPKHQKFVHKSEQKNHIGGPPNGKRECADHGFFNELMNSTCVNKAEAIDHTVCGDPSGGASNQATHKRDLYDGNKKKVGKMWKDTNFDKVNEEAGLDYLPPYYERKYPLEERPSHSTQHNRVQYPGEDDSPLRRANRGVQFALVGEEGERAEEDAFTCHQHDEASSPVIKYDQFELYEIDNEIEKITEEENKIQEKLIYLSNQELDIAIKVKQMRAARLLSQKKGQPVEWDRGCHNVDKG</sequence>
<gene>
    <name evidence="2" type="ORF">C922_04108</name>
</gene>
<dbReference type="RefSeq" id="XP_008817915.1">
    <property type="nucleotide sequence ID" value="XM_008819693.1"/>
</dbReference>
<dbReference type="OrthoDB" id="372381at2759"/>
<evidence type="ECO:0000256" key="1">
    <source>
        <dbReference type="SAM" id="MobiDB-lite"/>
    </source>
</evidence>
<dbReference type="VEuPathDB" id="PlasmoDB:C922_04108"/>
<dbReference type="Proteomes" id="UP000030640">
    <property type="component" value="Unassembled WGS sequence"/>
</dbReference>
<dbReference type="AlphaFoldDB" id="W6ZXU1"/>
<proteinExistence type="predicted"/>
<evidence type="ECO:0000313" key="3">
    <source>
        <dbReference type="Proteomes" id="UP000030640"/>
    </source>
</evidence>
<organism evidence="2 3">
    <name type="scientific">Plasmodium inui San Antonio 1</name>
    <dbReference type="NCBI Taxonomy" id="1237626"/>
    <lineage>
        <taxon>Eukaryota</taxon>
        <taxon>Sar</taxon>
        <taxon>Alveolata</taxon>
        <taxon>Apicomplexa</taxon>
        <taxon>Aconoidasida</taxon>
        <taxon>Haemosporida</taxon>
        <taxon>Plasmodiidae</taxon>
        <taxon>Plasmodium</taxon>
        <taxon>Plasmodium (Plasmodium)</taxon>
    </lineage>
</organism>
<feature type="region of interest" description="Disordered" evidence="1">
    <location>
        <begin position="235"/>
        <end position="258"/>
    </location>
</feature>
<protein>
    <submittedName>
        <fullName evidence="2">Uncharacterized protein</fullName>
    </submittedName>
</protein>
<accession>W6ZXU1</accession>
<name>W6ZXU1_9APIC</name>
<keyword evidence="3" id="KW-1185">Reference proteome</keyword>
<dbReference type="EMBL" id="KI965478">
    <property type="protein sequence ID" value="EUD65602.1"/>
    <property type="molecule type" value="Genomic_DNA"/>
</dbReference>
<evidence type="ECO:0000313" key="2">
    <source>
        <dbReference type="EMBL" id="EUD65602.1"/>
    </source>
</evidence>
<dbReference type="GeneID" id="20039382"/>